<dbReference type="PANTHER" id="PTHR34693:SF1">
    <property type="entry name" value="PROTEIN PAR32"/>
    <property type="match status" value="1"/>
</dbReference>
<feature type="region of interest" description="Disordered" evidence="1">
    <location>
        <begin position="1"/>
        <end position="22"/>
    </location>
</feature>
<proteinExistence type="predicted"/>
<dbReference type="AlphaFoldDB" id="A0A9P3L9N7"/>
<gene>
    <name evidence="2" type="ORF">PsYK624_028050</name>
</gene>
<feature type="compositionally biased region" description="Basic and acidic residues" evidence="1">
    <location>
        <begin position="238"/>
        <end position="249"/>
    </location>
</feature>
<feature type="compositionally biased region" description="Low complexity" evidence="1">
    <location>
        <begin position="193"/>
        <end position="208"/>
    </location>
</feature>
<feature type="compositionally biased region" description="Polar residues" evidence="1">
    <location>
        <begin position="10"/>
        <end position="20"/>
    </location>
</feature>
<sequence length="342" mass="36311">MTDIERRPSKSPSRASTVTPLTRRLSGLSAKWFGSTSKANESDGASFLTATDSDTLADLSQDDLEERRQSVPRGRETFKSTGRGGAGNIKASPSNPRDSEGSHSHSYSPMRGREVSVDGDKAKSVGRGGVGNIRSQSRARAASQVAEGHPHTASILSDNSANTAAYERTIIEEAGARASAIRSSGRGGVGNISTSRSRSRGPGFFGSSAPDSPRHSTGRGGMGNIALGPDGEYADESDLYRAQHEHDGIHSTGRGGAANLTDLHSPGPETLPPHHHADYEATGRGGAGNILRSRSHSRDPEHRSASRDRIAKVWQKLTNQHMPQEKDIQEEPAINLSGNPKE</sequence>
<feature type="region of interest" description="Disordered" evidence="1">
    <location>
        <begin position="177"/>
        <end position="342"/>
    </location>
</feature>
<feature type="compositionally biased region" description="Basic and acidic residues" evidence="1">
    <location>
        <begin position="296"/>
        <end position="311"/>
    </location>
</feature>
<keyword evidence="3" id="KW-1185">Reference proteome</keyword>
<accession>A0A9P3L9N7</accession>
<dbReference type="InterPro" id="IPR022024">
    <property type="entry name" value="DUF3602"/>
</dbReference>
<dbReference type="EMBL" id="BPQB01000004">
    <property type="protein sequence ID" value="GJE86724.1"/>
    <property type="molecule type" value="Genomic_DNA"/>
</dbReference>
<feature type="compositionally biased region" description="Basic and acidic residues" evidence="1">
    <location>
        <begin position="111"/>
        <end position="123"/>
    </location>
</feature>
<feature type="region of interest" description="Disordered" evidence="1">
    <location>
        <begin position="58"/>
        <end position="160"/>
    </location>
</feature>
<feature type="compositionally biased region" description="Low complexity" evidence="1">
    <location>
        <begin position="134"/>
        <end position="144"/>
    </location>
</feature>
<dbReference type="Proteomes" id="UP000703269">
    <property type="component" value="Unassembled WGS sequence"/>
</dbReference>
<dbReference type="InterPro" id="IPR053203">
    <property type="entry name" value="Cisplatin_resist-associated"/>
</dbReference>
<dbReference type="OrthoDB" id="2537432at2759"/>
<name>A0A9P3L9N7_9APHY</name>
<protein>
    <submittedName>
        <fullName evidence="2">Uncharacterized protein</fullName>
    </submittedName>
</protein>
<organism evidence="2 3">
    <name type="scientific">Phanerochaete sordida</name>
    <dbReference type="NCBI Taxonomy" id="48140"/>
    <lineage>
        <taxon>Eukaryota</taxon>
        <taxon>Fungi</taxon>
        <taxon>Dikarya</taxon>
        <taxon>Basidiomycota</taxon>
        <taxon>Agaricomycotina</taxon>
        <taxon>Agaricomycetes</taxon>
        <taxon>Polyporales</taxon>
        <taxon>Phanerochaetaceae</taxon>
        <taxon>Phanerochaete</taxon>
    </lineage>
</organism>
<comment type="caution">
    <text evidence="2">The sequence shown here is derived from an EMBL/GenBank/DDBJ whole genome shotgun (WGS) entry which is preliminary data.</text>
</comment>
<dbReference type="Pfam" id="PF12223">
    <property type="entry name" value="DUF3602"/>
    <property type="match status" value="2"/>
</dbReference>
<evidence type="ECO:0000313" key="2">
    <source>
        <dbReference type="EMBL" id="GJE86724.1"/>
    </source>
</evidence>
<evidence type="ECO:0000313" key="3">
    <source>
        <dbReference type="Proteomes" id="UP000703269"/>
    </source>
</evidence>
<reference evidence="2 3" key="1">
    <citation type="submission" date="2021-08" db="EMBL/GenBank/DDBJ databases">
        <title>Draft Genome Sequence of Phanerochaete sordida strain YK-624.</title>
        <authorList>
            <person name="Mori T."/>
            <person name="Dohra H."/>
            <person name="Suzuki T."/>
            <person name="Kawagishi H."/>
            <person name="Hirai H."/>
        </authorList>
    </citation>
    <scope>NUCLEOTIDE SEQUENCE [LARGE SCALE GENOMIC DNA]</scope>
    <source>
        <strain evidence="2 3">YK-624</strain>
    </source>
</reference>
<dbReference type="PANTHER" id="PTHR34693">
    <property type="entry name" value="PROTEIN PAR32"/>
    <property type="match status" value="1"/>
</dbReference>
<evidence type="ECO:0000256" key="1">
    <source>
        <dbReference type="SAM" id="MobiDB-lite"/>
    </source>
</evidence>
<feature type="compositionally biased region" description="Basic and acidic residues" evidence="1">
    <location>
        <begin position="65"/>
        <end position="78"/>
    </location>
</feature>